<name>A0ABX7GT46_9GAMM</name>
<evidence type="ECO:0000256" key="8">
    <source>
        <dbReference type="SAM" id="Phobius"/>
    </source>
</evidence>
<dbReference type="Pfam" id="PF26002">
    <property type="entry name" value="Beta-barrel_AprE"/>
    <property type="match status" value="1"/>
</dbReference>
<dbReference type="InterPro" id="IPR058982">
    <property type="entry name" value="Beta-barrel_AprE"/>
</dbReference>
<dbReference type="EMBL" id="CP064030">
    <property type="protein sequence ID" value="QRN53556.1"/>
    <property type="molecule type" value="Genomic_DNA"/>
</dbReference>
<sequence length="426" mass="47596">MFRKEVIEAQRKAWLEDVRIDPPRTGWFYACLGLITIAALIALLFFAQFQRRQKASGFLVPNTGLINIVPSSPGIVTKVLVSQGDEVTSGQPLIEISGASISADQGDTQEKINEQLQIKKRRLEEDSKEQAEFSALRKENLENKAASLREQIAQAKKQAKLQMERYQSANATYEQWLKVENSGLISRVQVSQQHESALQDMAEYEQLNSLVLQLQQQLDDSEVQISQEPLSLDVKRNDLTRELAEVDQEIAQNAAQKEIVLRSTTSGTVANLLAHTGQTVSSNQLLLTLLPSGAFLRAELWVPTSSVGLLHSDESVLLRYRAFPYEKFGAHHGRVLSVSKSAVSPEDLNKITGGEFSSPSYLIEVALDKQYVNAYGQDEHLRAGMAVDADILLGSRRLIDWILDPIYGFDHRVQEAFSKTREPLHA</sequence>
<evidence type="ECO:0000256" key="3">
    <source>
        <dbReference type="ARBA" id="ARBA00022448"/>
    </source>
</evidence>
<keyword evidence="6 8" id="KW-0472">Membrane</keyword>
<feature type="domain" description="AprE-like beta-barrel" evidence="10">
    <location>
        <begin position="298"/>
        <end position="392"/>
    </location>
</feature>
<feature type="coiled-coil region" evidence="7">
    <location>
        <begin position="204"/>
        <end position="256"/>
    </location>
</feature>
<comment type="similarity">
    <text evidence="2">Belongs to the membrane fusion protein (MFP) (TC 8.A.1) family.</text>
</comment>
<keyword evidence="12" id="KW-1185">Reference proteome</keyword>
<feature type="coiled-coil region" evidence="7">
    <location>
        <begin position="106"/>
        <end position="172"/>
    </location>
</feature>
<evidence type="ECO:0000259" key="9">
    <source>
        <dbReference type="Pfam" id="PF25973"/>
    </source>
</evidence>
<dbReference type="PANTHER" id="PTHR30386:SF28">
    <property type="entry name" value="EXPORTED PROTEIN"/>
    <property type="match status" value="1"/>
</dbReference>
<evidence type="ECO:0000256" key="6">
    <source>
        <dbReference type="ARBA" id="ARBA00023136"/>
    </source>
</evidence>
<evidence type="ECO:0000256" key="5">
    <source>
        <dbReference type="ARBA" id="ARBA00022989"/>
    </source>
</evidence>
<evidence type="ECO:0000313" key="11">
    <source>
        <dbReference type="EMBL" id="QRN53556.1"/>
    </source>
</evidence>
<dbReference type="InterPro" id="IPR058647">
    <property type="entry name" value="BSH_CzcB-like"/>
</dbReference>
<dbReference type="PRINTS" id="PR01490">
    <property type="entry name" value="RTXTOXIND"/>
</dbReference>
<dbReference type="Proteomes" id="UP000663181">
    <property type="component" value="Chromosome"/>
</dbReference>
<dbReference type="Pfam" id="PF25973">
    <property type="entry name" value="BSH_CzcB"/>
    <property type="match status" value="1"/>
</dbReference>
<dbReference type="InterPro" id="IPR050739">
    <property type="entry name" value="MFP"/>
</dbReference>
<keyword evidence="7" id="KW-0175">Coiled coil</keyword>
<keyword evidence="4 8" id="KW-0812">Transmembrane</keyword>
<proteinExistence type="inferred from homology"/>
<keyword evidence="3" id="KW-0813">Transport</keyword>
<keyword evidence="5 8" id="KW-1133">Transmembrane helix</keyword>
<evidence type="ECO:0000256" key="4">
    <source>
        <dbReference type="ARBA" id="ARBA00022692"/>
    </source>
</evidence>
<dbReference type="Gene3D" id="2.40.50.100">
    <property type="match status" value="1"/>
</dbReference>
<dbReference type="RefSeq" id="WP_188795557.1">
    <property type="nucleotide sequence ID" value="NZ_BMIZ01000001.1"/>
</dbReference>
<reference evidence="11 12" key="1">
    <citation type="submission" date="2020-10" db="EMBL/GenBank/DDBJ databases">
        <title>Phylogeny of dyella-like bacteria.</title>
        <authorList>
            <person name="Fu J."/>
        </authorList>
    </citation>
    <scope>NUCLEOTIDE SEQUENCE [LARGE SCALE GENOMIC DNA]</scope>
    <source>
        <strain evidence="11 12">DHOB09</strain>
    </source>
</reference>
<dbReference type="SUPFAM" id="SSF111369">
    <property type="entry name" value="HlyD-like secretion proteins"/>
    <property type="match status" value="1"/>
</dbReference>
<evidence type="ECO:0000313" key="12">
    <source>
        <dbReference type="Proteomes" id="UP000663181"/>
    </source>
</evidence>
<organism evidence="11 12">
    <name type="scientific">Dyella caseinilytica</name>
    <dbReference type="NCBI Taxonomy" id="1849581"/>
    <lineage>
        <taxon>Bacteria</taxon>
        <taxon>Pseudomonadati</taxon>
        <taxon>Pseudomonadota</taxon>
        <taxon>Gammaproteobacteria</taxon>
        <taxon>Lysobacterales</taxon>
        <taxon>Rhodanobacteraceae</taxon>
        <taxon>Dyella</taxon>
    </lineage>
</organism>
<accession>A0ABX7GT46</accession>
<gene>
    <name evidence="11" type="ORF">ISN74_19440</name>
</gene>
<feature type="domain" description="CzcB-like barrel-sandwich hybrid" evidence="9">
    <location>
        <begin position="66"/>
        <end position="288"/>
    </location>
</feature>
<dbReference type="PANTHER" id="PTHR30386">
    <property type="entry name" value="MEMBRANE FUSION SUBUNIT OF EMRAB-TOLC MULTIDRUG EFFLUX PUMP"/>
    <property type="match status" value="1"/>
</dbReference>
<evidence type="ECO:0000256" key="7">
    <source>
        <dbReference type="SAM" id="Coils"/>
    </source>
</evidence>
<evidence type="ECO:0000259" key="10">
    <source>
        <dbReference type="Pfam" id="PF26002"/>
    </source>
</evidence>
<dbReference type="InterPro" id="IPR006144">
    <property type="entry name" value="Secretion_HlyD_CS"/>
</dbReference>
<comment type="subcellular location">
    <subcellularLocation>
        <location evidence="1">Membrane</location>
        <topology evidence="1">Single-pass membrane protein</topology>
    </subcellularLocation>
</comment>
<feature type="transmembrane region" description="Helical" evidence="8">
    <location>
        <begin position="27"/>
        <end position="47"/>
    </location>
</feature>
<evidence type="ECO:0000256" key="1">
    <source>
        <dbReference type="ARBA" id="ARBA00004167"/>
    </source>
</evidence>
<protein>
    <submittedName>
        <fullName evidence="11">HlyD family efflux transporter periplasmic adaptor subunit</fullName>
    </submittedName>
</protein>
<dbReference type="PROSITE" id="PS00543">
    <property type="entry name" value="HLYD_FAMILY"/>
    <property type="match status" value="1"/>
</dbReference>
<evidence type="ECO:0000256" key="2">
    <source>
        <dbReference type="ARBA" id="ARBA00009477"/>
    </source>
</evidence>